<comment type="subcellular location">
    <subcellularLocation>
        <location evidence="1">Membrane</location>
        <topology evidence="1">Multi-pass membrane protein</topology>
    </subcellularLocation>
</comment>
<evidence type="ECO:0000256" key="5">
    <source>
        <dbReference type="ARBA" id="ARBA00038039"/>
    </source>
</evidence>
<keyword evidence="4 6" id="KW-0472">Membrane</keyword>
<dbReference type="GO" id="GO:0015174">
    <property type="term" value="F:basic amino acid transmembrane transporter activity"/>
    <property type="evidence" value="ECO:0007669"/>
    <property type="project" value="TreeGrafter"/>
</dbReference>
<dbReference type="AlphaFoldDB" id="A0AAV4CVV2"/>
<keyword evidence="2 6" id="KW-0812">Transmembrane</keyword>
<feature type="transmembrane region" description="Helical" evidence="6">
    <location>
        <begin position="153"/>
        <end position="171"/>
    </location>
</feature>
<dbReference type="GO" id="GO:0098852">
    <property type="term" value="C:lytic vacuole membrane"/>
    <property type="evidence" value="ECO:0007669"/>
    <property type="project" value="UniProtKB-ARBA"/>
</dbReference>
<evidence type="ECO:0000256" key="1">
    <source>
        <dbReference type="ARBA" id="ARBA00004141"/>
    </source>
</evidence>
<dbReference type="InterPro" id="IPR051415">
    <property type="entry name" value="LAAT-1"/>
</dbReference>
<dbReference type="Gene3D" id="1.20.1280.290">
    <property type="match status" value="2"/>
</dbReference>
<comment type="similarity">
    <text evidence="5">Belongs to the laat-1 family.</text>
</comment>
<feature type="transmembrane region" description="Helical" evidence="6">
    <location>
        <begin position="108"/>
        <end position="132"/>
    </location>
</feature>
<comment type="caution">
    <text evidence="7">The sequence shown here is derived from an EMBL/GenBank/DDBJ whole genome shotgun (WGS) entry which is preliminary data.</text>
</comment>
<keyword evidence="3 6" id="KW-1133">Transmembrane helix</keyword>
<evidence type="ECO:0000313" key="8">
    <source>
        <dbReference type="Proteomes" id="UP000735302"/>
    </source>
</evidence>
<proteinExistence type="inferred from homology"/>
<feature type="transmembrane region" description="Helical" evidence="6">
    <location>
        <begin position="339"/>
        <end position="360"/>
    </location>
</feature>
<dbReference type="Pfam" id="PF04193">
    <property type="entry name" value="PQ-loop"/>
    <property type="match status" value="2"/>
</dbReference>
<evidence type="ECO:0000256" key="4">
    <source>
        <dbReference type="ARBA" id="ARBA00023136"/>
    </source>
</evidence>
<reference evidence="7 8" key="1">
    <citation type="journal article" date="2021" name="Elife">
        <title>Chloroplast acquisition without the gene transfer in kleptoplastic sea slugs, Plakobranchus ocellatus.</title>
        <authorList>
            <person name="Maeda T."/>
            <person name="Takahashi S."/>
            <person name="Yoshida T."/>
            <person name="Shimamura S."/>
            <person name="Takaki Y."/>
            <person name="Nagai Y."/>
            <person name="Toyoda A."/>
            <person name="Suzuki Y."/>
            <person name="Arimoto A."/>
            <person name="Ishii H."/>
            <person name="Satoh N."/>
            <person name="Nishiyama T."/>
            <person name="Hasebe M."/>
            <person name="Maruyama T."/>
            <person name="Minagawa J."/>
            <person name="Obokata J."/>
            <person name="Shigenobu S."/>
        </authorList>
    </citation>
    <scope>NUCLEOTIDE SEQUENCE [LARGE SCALE GENOMIC DNA]</scope>
</reference>
<protein>
    <submittedName>
        <fullName evidence="7">Lysosomal amino acid transporter 1 homolog</fullName>
    </submittedName>
</protein>
<dbReference type="Proteomes" id="UP000735302">
    <property type="component" value="Unassembled WGS sequence"/>
</dbReference>
<evidence type="ECO:0000256" key="2">
    <source>
        <dbReference type="ARBA" id="ARBA00022692"/>
    </source>
</evidence>
<evidence type="ECO:0000256" key="3">
    <source>
        <dbReference type="ARBA" id="ARBA00022989"/>
    </source>
</evidence>
<dbReference type="InterPro" id="IPR006603">
    <property type="entry name" value="PQ-loop_rpt"/>
</dbReference>
<dbReference type="PANTHER" id="PTHR16201">
    <property type="entry name" value="SEVEN TRANSMEMBRANE PROTEIN 1-RELATED"/>
    <property type="match status" value="1"/>
</dbReference>
<organism evidence="7 8">
    <name type="scientific">Plakobranchus ocellatus</name>
    <dbReference type="NCBI Taxonomy" id="259542"/>
    <lineage>
        <taxon>Eukaryota</taxon>
        <taxon>Metazoa</taxon>
        <taxon>Spiralia</taxon>
        <taxon>Lophotrochozoa</taxon>
        <taxon>Mollusca</taxon>
        <taxon>Gastropoda</taxon>
        <taxon>Heterobranchia</taxon>
        <taxon>Euthyneura</taxon>
        <taxon>Panpulmonata</taxon>
        <taxon>Sacoglossa</taxon>
        <taxon>Placobranchoidea</taxon>
        <taxon>Plakobranchidae</taxon>
        <taxon>Plakobranchus</taxon>
    </lineage>
</organism>
<dbReference type="FunFam" id="1.20.1280.290:FF:000009">
    <property type="entry name" value="PQ loop repeat family protein"/>
    <property type="match status" value="1"/>
</dbReference>
<dbReference type="EMBL" id="BLXT01007037">
    <property type="protein sequence ID" value="GFO36000.1"/>
    <property type="molecule type" value="Genomic_DNA"/>
</dbReference>
<dbReference type="PANTHER" id="PTHR16201:SF34">
    <property type="entry name" value="LYSOSOMAL AMINO ACID TRANSPORTER 1"/>
    <property type="match status" value="1"/>
</dbReference>
<feature type="transmembrane region" description="Helical" evidence="6">
    <location>
        <begin position="301"/>
        <end position="319"/>
    </location>
</feature>
<name>A0AAV4CVV2_9GAST</name>
<feature type="transmembrane region" description="Helical" evidence="6">
    <location>
        <begin position="271"/>
        <end position="289"/>
    </location>
</feature>
<keyword evidence="8" id="KW-1185">Reference proteome</keyword>
<sequence length="417" mass="46207">MPYMRFGPLGTGIIRDEGNSTNTTKCIDGVTWMWKYLGECVTTPQEQASEYLGLASMLIWMMVGIPQIVKNFRNLDGLAGVSFFLLFQWAGGDVTNLVGSILTHQLKFQIYLAIYFVFSDAVLLLQYVAYIIRDRRKHHAQRGLQTDRQTPSASRAILCLMGVLMCSQVLFPSSQPADGISRLQTKAHTHLSRALLSVSEEVQSISIQSGPSIFQAQLNASVFQARNEAASGGSVISNWATQGFEGTEMHTRSSQSPLKETSSFWHDETNLIGYSIGIISSLFYLGSRISQIVKNVKASSTDGLSFLTFLLAVLGNLAYGLQILVHSLETEFLLEKTPWLVGSLGVIGLDCTLLCQFYYYDAKKRSISELRQSLLNNEFVVESQSASINPVPVMSSTLENEHVSDRDRSGGQQVYVY</sequence>
<evidence type="ECO:0000313" key="7">
    <source>
        <dbReference type="EMBL" id="GFO36000.1"/>
    </source>
</evidence>
<gene>
    <name evidence="7" type="ORF">PoB_006250500</name>
</gene>
<dbReference type="SMART" id="SM00679">
    <property type="entry name" value="CTNS"/>
    <property type="match status" value="2"/>
</dbReference>
<accession>A0AAV4CVV2</accession>
<evidence type="ECO:0000256" key="6">
    <source>
        <dbReference type="SAM" id="Phobius"/>
    </source>
</evidence>